<reference evidence="1 2" key="1">
    <citation type="submission" date="2018-03" db="EMBL/GenBank/DDBJ databases">
        <title>Draft Genome Sequences of the Obligatory Marine Myxobacteria Enhygromyxa salina SWB005.</title>
        <authorList>
            <person name="Poehlein A."/>
            <person name="Moghaddam J.A."/>
            <person name="Harms H."/>
            <person name="Alanjari M."/>
            <person name="Koenig G.M."/>
            <person name="Daniel R."/>
            <person name="Schaeberle T.F."/>
        </authorList>
    </citation>
    <scope>NUCLEOTIDE SEQUENCE [LARGE SCALE GENOMIC DNA]</scope>
    <source>
        <strain evidence="1 2">SWB005</strain>
    </source>
</reference>
<dbReference type="AlphaFoldDB" id="A0A2S9XJW7"/>
<proteinExistence type="predicted"/>
<evidence type="ECO:0000313" key="1">
    <source>
        <dbReference type="EMBL" id="PRP93179.1"/>
    </source>
</evidence>
<dbReference type="RefSeq" id="WP_106393722.1">
    <property type="nucleotide sequence ID" value="NZ_PVNK01000190.1"/>
</dbReference>
<evidence type="ECO:0000313" key="2">
    <source>
        <dbReference type="Proteomes" id="UP000237968"/>
    </source>
</evidence>
<accession>A0A2S9XJW7</accession>
<name>A0A2S9XJW7_9BACT</name>
<sequence length="997" mass="108584">MPKDRADLPPSDESTAAIEDELSASYDSGGLRKLNRGEVKEVLARLASEPLRLRSDNLVPRPWGGRGLIAYKGLEGATRPGRHGESFEVAAFPADPEAARYPSIVEFGDGSSMRLSELLGRAGETVLGPGFFAAYGPNIPLLPKFLDIEGLLSVQSHPAGNPEAYVIIDCEPGATLQIGFARDVDPERMAEALRAGRGDQERLASLLWVSEEHYAPMFAELLGTPDAARRLGERLGPMLRRAEARPELLEVLTRLDACYRETLAALNTIEVAPGMVLFNADPPGATAERTPSAQVHCLGNPEGRALLLLEVRRPGPTHRAWDHVRFPLRELDIDAAFAAMSCAATRPEDFVVEARPVERRPGVFRSVECPAFIIDHLRPRPGLSVHAAAEGLPTTVHGIRGSARLFGPKDRSWGILRAGESMVLPAGVGGLRLDAQTPDAEFVQVTIPLPPPVEAELLEDPPIEAKRDNLGHMRGLVEESRGPTQVLAIVNGGDGPQLCARLRDLASAIFRAEGDTQIYAHEEPRRRGQLLGLLDALRGQREQHGGLDQGRVALGIMLPGKGTRSSPLTQRLHGIKPLFPMPVRAQGGLGPVWLDGATASLWSWTLIAATLERQGFRGVAWKWGDEVQIAGRRLSAIDYDLSDVDAVRFGARMELSEDIARNKELLLVDPETGELVVQLRRRERGELLERIRGYASGPRLDRLVHIGSPAFSHLFLRHAAQVFADCEGWLDVDGYLFEALTHDADAWAAELARDPGLAAVLEQCPDFYARVRELRRRIEAERGHPLRIAVLDFGSDPYWGDVGQLAKAREVWAALAGEGEAAAFARVLAGLDAVETDRHGNYLLGQSRVPDDGSVRGCVVIESIVDRGRAEGAVLLRSSLGLAGLERGSVAIDCHVDALRLGRDSLAFGSIGEYLRVPDEQVHTSIVADPLAEDVRVESWFAAMGESPGEGANYEQPRYGNPCSFADKFAQMRQREVEPAEIEARIEALARRYGAKG</sequence>
<dbReference type="Proteomes" id="UP000237968">
    <property type="component" value="Unassembled WGS sequence"/>
</dbReference>
<dbReference type="OrthoDB" id="5478005at2"/>
<keyword evidence="2" id="KW-1185">Reference proteome</keyword>
<dbReference type="EMBL" id="PVNK01000190">
    <property type="protein sequence ID" value="PRP93179.1"/>
    <property type="molecule type" value="Genomic_DNA"/>
</dbReference>
<dbReference type="SUPFAM" id="SSF51182">
    <property type="entry name" value="RmlC-like cupins"/>
    <property type="match status" value="1"/>
</dbReference>
<evidence type="ECO:0008006" key="3">
    <source>
        <dbReference type="Google" id="ProtNLM"/>
    </source>
</evidence>
<dbReference type="InterPro" id="IPR014710">
    <property type="entry name" value="RmlC-like_jellyroll"/>
</dbReference>
<comment type="caution">
    <text evidence="1">The sequence shown here is derived from an EMBL/GenBank/DDBJ whole genome shotgun (WGS) entry which is preliminary data.</text>
</comment>
<gene>
    <name evidence="1" type="ORF">ENSA5_44460</name>
</gene>
<organism evidence="1 2">
    <name type="scientific">Enhygromyxa salina</name>
    <dbReference type="NCBI Taxonomy" id="215803"/>
    <lineage>
        <taxon>Bacteria</taxon>
        <taxon>Pseudomonadati</taxon>
        <taxon>Myxococcota</taxon>
        <taxon>Polyangia</taxon>
        <taxon>Nannocystales</taxon>
        <taxon>Nannocystaceae</taxon>
        <taxon>Enhygromyxa</taxon>
    </lineage>
</organism>
<dbReference type="InterPro" id="IPR011051">
    <property type="entry name" value="RmlC_Cupin_sf"/>
</dbReference>
<protein>
    <recommendedName>
        <fullName evidence="3">Mannose-6-phosphate isomerase</fullName>
    </recommendedName>
</protein>
<dbReference type="Gene3D" id="2.60.120.10">
    <property type="entry name" value="Jelly Rolls"/>
    <property type="match status" value="1"/>
</dbReference>